<evidence type="ECO:0000256" key="2">
    <source>
        <dbReference type="ARBA" id="ARBA00022801"/>
    </source>
</evidence>
<reference evidence="7" key="1">
    <citation type="journal article" date="2020" name="Nature">
        <title>Giant virus diversity and host interactions through global metagenomics.</title>
        <authorList>
            <person name="Schulz F."/>
            <person name="Roux S."/>
            <person name="Paez-Espino D."/>
            <person name="Jungbluth S."/>
            <person name="Walsh D.A."/>
            <person name="Denef V.J."/>
            <person name="McMahon K.D."/>
            <person name="Konstantinidis K.T."/>
            <person name="Eloe-Fadrosh E.A."/>
            <person name="Kyrpides N.C."/>
            <person name="Woyke T."/>
        </authorList>
    </citation>
    <scope>NUCLEOTIDE SEQUENCE</scope>
    <source>
        <strain evidence="7">GVMAG-M-3300018416-45</strain>
    </source>
</reference>
<dbReference type="InterPro" id="IPR027073">
    <property type="entry name" value="5_3_exoribonuclease"/>
</dbReference>
<evidence type="ECO:0000256" key="1">
    <source>
        <dbReference type="ARBA" id="ARBA00022722"/>
    </source>
</evidence>
<sequence>MGIPSYFSHITRRHAKVLNDLRSMIKKNKVDHLFLDANSIIYDASKMNHTNQTIYNRVAEIIKEYIKIINPSGTILVAFDGVAPMAKMVQQRTRRCKGTIEKKYAYEQMKWDTIAITPGTDFMNELPDQLRQRLPDNIHISGPDEPGEGEHKIFRYIRDHNMKNDLCVVYGLDADLIMLSMLNIPYCKQIYLARETQYFYNNDGNEKEGLCCMDISMLTQHLCDDIRNDTYDISNETYISDYIFICFLLGNDFLPHFPSINIRNNGIDLVINAYKKTISKHKCGITYDNCIRWKCVRTLIRELAHDEYGRLVEHYAGIDTIKRRMYKSNKMSDRLKNIPLTDRRDEEYIDPYTNGWEQRYYSTLFNVYPDKKRVSEITRNYIEGLEWTFQYYKVGCIHWTWCYHYNYPPLLNDLINEIPYFDVDVLKREDTLPVHPLTQLSYVIPYKAFHLLPSDVNELLHRKYDELCNDNYEIKWAFCRYFWESNITSPEININDLERDIIFLFK</sequence>
<evidence type="ECO:0000256" key="4">
    <source>
        <dbReference type="ARBA" id="ARBA00038299"/>
    </source>
</evidence>
<comment type="similarity">
    <text evidence="4">Belongs to the 5'-3' exonuclease family.</text>
</comment>
<dbReference type="InterPro" id="IPR041412">
    <property type="entry name" value="Xrn1_helical"/>
</dbReference>
<feature type="domain" description="Xrn1 helical" evidence="6">
    <location>
        <begin position="235"/>
        <end position="307"/>
    </location>
</feature>
<keyword evidence="3" id="KW-0269">Exonuclease</keyword>
<keyword evidence="1" id="KW-0540">Nuclease</keyword>
<keyword evidence="2" id="KW-0378">Hydrolase</keyword>
<feature type="domain" description="Xrn1 N-terminal" evidence="5">
    <location>
        <begin position="1"/>
        <end position="183"/>
    </location>
</feature>
<dbReference type="GO" id="GO:0003723">
    <property type="term" value="F:RNA binding"/>
    <property type="evidence" value="ECO:0007669"/>
    <property type="project" value="TreeGrafter"/>
</dbReference>
<accession>A0A6C0BS97</accession>
<dbReference type="PANTHER" id="PTHR12341:SF7">
    <property type="entry name" value="5'-3' EXORIBONUCLEASE 1"/>
    <property type="match status" value="1"/>
</dbReference>
<dbReference type="GO" id="GO:0005634">
    <property type="term" value="C:nucleus"/>
    <property type="evidence" value="ECO:0007669"/>
    <property type="project" value="TreeGrafter"/>
</dbReference>
<dbReference type="GO" id="GO:0004534">
    <property type="term" value="F:5'-3' RNA exonuclease activity"/>
    <property type="evidence" value="ECO:0007669"/>
    <property type="project" value="TreeGrafter"/>
</dbReference>
<evidence type="ECO:0000313" key="7">
    <source>
        <dbReference type="EMBL" id="QHS94449.1"/>
    </source>
</evidence>
<feature type="domain" description="Xrn1 helical" evidence="6">
    <location>
        <begin position="349"/>
        <end position="463"/>
    </location>
</feature>
<evidence type="ECO:0008006" key="8">
    <source>
        <dbReference type="Google" id="ProtNLM"/>
    </source>
</evidence>
<dbReference type="Gene3D" id="3.40.50.12390">
    <property type="match status" value="1"/>
</dbReference>
<evidence type="ECO:0000256" key="3">
    <source>
        <dbReference type="ARBA" id="ARBA00022839"/>
    </source>
</evidence>
<evidence type="ECO:0000259" key="6">
    <source>
        <dbReference type="Pfam" id="PF17846"/>
    </source>
</evidence>
<protein>
    <recommendedName>
        <fullName evidence="8">Xrn1 N-terminal domain-containing protein</fullName>
    </recommendedName>
</protein>
<organism evidence="7">
    <name type="scientific">viral metagenome</name>
    <dbReference type="NCBI Taxonomy" id="1070528"/>
    <lineage>
        <taxon>unclassified sequences</taxon>
        <taxon>metagenomes</taxon>
        <taxon>organismal metagenomes</taxon>
    </lineage>
</organism>
<dbReference type="EMBL" id="MN739225">
    <property type="protein sequence ID" value="QHS94449.1"/>
    <property type="molecule type" value="Genomic_DNA"/>
</dbReference>
<dbReference type="PANTHER" id="PTHR12341">
    <property type="entry name" value="5'-&gt;3' EXORIBONUCLEASE"/>
    <property type="match status" value="1"/>
</dbReference>
<dbReference type="Pfam" id="PF03159">
    <property type="entry name" value="XRN_N"/>
    <property type="match status" value="1"/>
</dbReference>
<name>A0A6C0BS97_9ZZZZ</name>
<dbReference type="InterPro" id="IPR004859">
    <property type="entry name" value="Xrn1_N"/>
</dbReference>
<dbReference type="Pfam" id="PF17846">
    <property type="entry name" value="XRN_M"/>
    <property type="match status" value="2"/>
</dbReference>
<proteinExistence type="inferred from homology"/>
<dbReference type="GO" id="GO:0000956">
    <property type="term" value="P:nuclear-transcribed mRNA catabolic process"/>
    <property type="evidence" value="ECO:0007669"/>
    <property type="project" value="TreeGrafter"/>
</dbReference>
<evidence type="ECO:0000259" key="5">
    <source>
        <dbReference type="Pfam" id="PF03159"/>
    </source>
</evidence>
<dbReference type="AlphaFoldDB" id="A0A6C0BS97"/>